<dbReference type="GO" id="GO:0000014">
    <property type="term" value="F:single-stranded DNA endodeoxyribonuclease activity"/>
    <property type="evidence" value="ECO:0007669"/>
    <property type="project" value="TreeGrafter"/>
</dbReference>
<dbReference type="GO" id="GO:0015074">
    <property type="term" value="P:DNA integration"/>
    <property type="evidence" value="ECO:0007669"/>
    <property type="project" value="InterPro"/>
</dbReference>
<dbReference type="Gene3D" id="1.10.10.10">
    <property type="entry name" value="Winged helix-like DNA-binding domain superfamily/Winged helix DNA-binding domain"/>
    <property type="match status" value="1"/>
</dbReference>
<dbReference type="Pfam" id="PF13358">
    <property type="entry name" value="DDE_3"/>
    <property type="match status" value="1"/>
</dbReference>
<organism evidence="4 5">
    <name type="scientific">Caenorhabditis japonica</name>
    <dbReference type="NCBI Taxonomy" id="281687"/>
    <lineage>
        <taxon>Eukaryota</taxon>
        <taxon>Metazoa</taxon>
        <taxon>Ecdysozoa</taxon>
        <taxon>Nematoda</taxon>
        <taxon>Chromadorea</taxon>
        <taxon>Rhabditida</taxon>
        <taxon>Rhabditina</taxon>
        <taxon>Rhabditomorpha</taxon>
        <taxon>Rhabditoidea</taxon>
        <taxon>Rhabditidae</taxon>
        <taxon>Peloderinae</taxon>
        <taxon>Caenorhabditis</taxon>
    </lineage>
</organism>
<feature type="domain" description="Mos1 transposase HTH" evidence="3">
    <location>
        <begin position="8"/>
        <end position="53"/>
    </location>
</feature>
<dbReference type="AlphaFoldDB" id="A0A8R1IPX2"/>
<evidence type="ECO:0000259" key="2">
    <source>
        <dbReference type="Pfam" id="PF13358"/>
    </source>
</evidence>
<dbReference type="Gene3D" id="3.30.420.10">
    <property type="entry name" value="Ribonuclease H-like superfamily/Ribonuclease H"/>
    <property type="match status" value="2"/>
</dbReference>
<sequence>MNDLSRPQLRLIIFYECSCGTPAAETVTKIVKVFGETTVTDRTVRNWFAHFQSREKCFEVNDRCGRPTALNNGLLRDAVEERPDVTTRELETMLGCSHQTISNHLHDLGYRRVLARWVPHALSPYQMQSWNESWVLYNNDTHRAVWIPHGEEPPVQPKTNLHEKKCLFSCFWHAKGMLYYELLPQGRTVNATTYSNQLASLVLALREKRPRRSTVHLLHDNAHPHVAKVTQAKLQELNWDTVPHPPYSPDIAPADYHLFRPLKLFLKEKRFAKYEDLKLTVFDFFDSQSAAFWKKGIEDLHERWLTVVSNDGQYSTGHKECDNWFFDDNFLERRPRTTSRAMDRNILRACREDPRRTSTDIQVSVTSPNEPVPSRRTIRRRLQVAELHGRRPVKKPLVSLKTGKLALNGLNSTCPGDLESGLTTSGAANQSSICSICSSVPMSDGKTWRWICDGLGMLLRHFHGSIEENCWNHGRYVYQDILENTMRPWARANLGRSWVFQQDNDPKHTSGHVANWFRRRRVDLLEWPSQSPDLNPIKHMWEELERRLNGVRASNANQKFAQLEAAWKSIPMTVVQTLLDSMPRRCQAVIDAKGYPTTC</sequence>
<feature type="domain" description="Tc1-like transposase DDE" evidence="2">
    <location>
        <begin position="481"/>
        <end position="551"/>
    </location>
</feature>
<dbReference type="GO" id="GO:0000729">
    <property type="term" value="P:DNA double-strand break processing"/>
    <property type="evidence" value="ECO:0007669"/>
    <property type="project" value="TreeGrafter"/>
</dbReference>
<dbReference type="Gene3D" id="1.10.10.1450">
    <property type="match status" value="1"/>
</dbReference>
<dbReference type="InterPro" id="IPR052709">
    <property type="entry name" value="Transposase-MT_Hybrid"/>
</dbReference>
<dbReference type="InterPro" id="IPR002492">
    <property type="entry name" value="Transposase_Tc1-like"/>
</dbReference>
<name>A0A8R1IPX2_CAEJA</name>
<dbReference type="GO" id="GO:0031297">
    <property type="term" value="P:replication fork processing"/>
    <property type="evidence" value="ECO:0007669"/>
    <property type="project" value="TreeGrafter"/>
</dbReference>
<proteinExistence type="predicted"/>
<dbReference type="InterPro" id="IPR038717">
    <property type="entry name" value="Tc1-like_DDE_dom"/>
</dbReference>
<dbReference type="InterPro" id="IPR036388">
    <property type="entry name" value="WH-like_DNA-bd_sf"/>
</dbReference>
<evidence type="ECO:0000313" key="4">
    <source>
        <dbReference type="EnsemblMetazoa" id="CJA37372b.1"/>
    </source>
</evidence>
<dbReference type="InterPro" id="IPR041426">
    <property type="entry name" value="Mos1_HTH"/>
</dbReference>
<evidence type="ECO:0008006" key="6">
    <source>
        <dbReference type="Google" id="ProtNLM"/>
    </source>
</evidence>
<dbReference type="GO" id="GO:0006303">
    <property type="term" value="P:double-strand break repair via nonhomologous end joining"/>
    <property type="evidence" value="ECO:0007669"/>
    <property type="project" value="TreeGrafter"/>
</dbReference>
<keyword evidence="5" id="KW-1185">Reference proteome</keyword>
<feature type="domain" description="Transposase Tc1-like" evidence="1">
    <location>
        <begin position="343"/>
        <end position="401"/>
    </location>
</feature>
<dbReference type="GO" id="GO:0003690">
    <property type="term" value="F:double-stranded DNA binding"/>
    <property type="evidence" value="ECO:0007669"/>
    <property type="project" value="TreeGrafter"/>
</dbReference>
<dbReference type="GO" id="GO:0044547">
    <property type="term" value="F:DNA topoisomerase binding"/>
    <property type="evidence" value="ECO:0007669"/>
    <property type="project" value="TreeGrafter"/>
</dbReference>
<dbReference type="InterPro" id="IPR036397">
    <property type="entry name" value="RNaseH_sf"/>
</dbReference>
<dbReference type="Pfam" id="PF01359">
    <property type="entry name" value="Transposase_1"/>
    <property type="match status" value="1"/>
</dbReference>
<dbReference type="GO" id="GO:0044774">
    <property type="term" value="P:mitotic DNA integrity checkpoint signaling"/>
    <property type="evidence" value="ECO:0007669"/>
    <property type="project" value="TreeGrafter"/>
</dbReference>
<dbReference type="GO" id="GO:0005634">
    <property type="term" value="C:nucleus"/>
    <property type="evidence" value="ECO:0007669"/>
    <property type="project" value="TreeGrafter"/>
</dbReference>
<reference evidence="5" key="1">
    <citation type="submission" date="2010-08" db="EMBL/GenBank/DDBJ databases">
        <authorList>
            <consortium name="Caenorhabditis japonica Sequencing Consortium"/>
            <person name="Wilson R.K."/>
        </authorList>
    </citation>
    <scope>NUCLEOTIDE SEQUENCE [LARGE SCALE GENOMIC DNA]</scope>
    <source>
        <strain evidence="5">DF5081</strain>
    </source>
</reference>
<evidence type="ECO:0000259" key="3">
    <source>
        <dbReference type="Pfam" id="PF17906"/>
    </source>
</evidence>
<dbReference type="GO" id="GO:0046975">
    <property type="term" value="F:histone H3K36 methyltransferase activity"/>
    <property type="evidence" value="ECO:0007669"/>
    <property type="project" value="TreeGrafter"/>
</dbReference>
<accession>A0A8R1IPX2</accession>
<dbReference type="Proteomes" id="UP000005237">
    <property type="component" value="Unassembled WGS sequence"/>
</dbReference>
<dbReference type="PANTHER" id="PTHR46060:SF2">
    <property type="entry name" value="HISTONE-LYSINE N-METHYLTRANSFERASE SETMAR"/>
    <property type="match status" value="1"/>
</dbReference>
<dbReference type="Pfam" id="PF01498">
    <property type="entry name" value="HTH_Tnp_Tc3_2"/>
    <property type="match status" value="1"/>
</dbReference>
<dbReference type="InterPro" id="IPR001888">
    <property type="entry name" value="Transposase_1"/>
</dbReference>
<dbReference type="PANTHER" id="PTHR46060">
    <property type="entry name" value="MARINER MOS1 TRANSPOSASE-LIKE PROTEIN"/>
    <property type="match status" value="1"/>
</dbReference>
<dbReference type="Pfam" id="PF17906">
    <property type="entry name" value="HTH_48"/>
    <property type="match status" value="1"/>
</dbReference>
<dbReference type="GO" id="GO:0006313">
    <property type="term" value="P:DNA transposition"/>
    <property type="evidence" value="ECO:0007669"/>
    <property type="project" value="InterPro"/>
</dbReference>
<dbReference type="EnsemblMetazoa" id="CJA37372b.1">
    <property type="protein sequence ID" value="CJA37372b.1"/>
    <property type="gene ID" value="WBGene00213219"/>
</dbReference>
<dbReference type="GO" id="GO:0042800">
    <property type="term" value="F:histone H3K4 methyltransferase activity"/>
    <property type="evidence" value="ECO:0007669"/>
    <property type="project" value="TreeGrafter"/>
</dbReference>
<dbReference type="GO" id="GO:0035861">
    <property type="term" value="C:site of double-strand break"/>
    <property type="evidence" value="ECO:0007669"/>
    <property type="project" value="TreeGrafter"/>
</dbReference>
<dbReference type="GO" id="GO:0000793">
    <property type="term" value="C:condensed chromosome"/>
    <property type="evidence" value="ECO:0007669"/>
    <property type="project" value="TreeGrafter"/>
</dbReference>
<evidence type="ECO:0000259" key="1">
    <source>
        <dbReference type="Pfam" id="PF01498"/>
    </source>
</evidence>
<evidence type="ECO:0000313" key="5">
    <source>
        <dbReference type="Proteomes" id="UP000005237"/>
    </source>
</evidence>
<dbReference type="GO" id="GO:0003697">
    <property type="term" value="F:single-stranded DNA binding"/>
    <property type="evidence" value="ECO:0007669"/>
    <property type="project" value="TreeGrafter"/>
</dbReference>
<protein>
    <recommendedName>
        <fullName evidence="6">Transposase</fullName>
    </recommendedName>
</protein>
<reference evidence="4" key="2">
    <citation type="submission" date="2022-06" db="UniProtKB">
        <authorList>
            <consortium name="EnsemblMetazoa"/>
        </authorList>
    </citation>
    <scope>IDENTIFICATION</scope>
    <source>
        <strain evidence="4">DF5081</strain>
    </source>
</reference>